<comment type="caution">
    <text evidence="2">The sequence shown here is derived from an EMBL/GenBank/DDBJ whole genome shotgun (WGS) entry which is preliminary data.</text>
</comment>
<keyword evidence="1" id="KW-0812">Transmembrane</keyword>
<organism evidence="2 3">
    <name type="scientific">Peribacillus deserti</name>
    <dbReference type="NCBI Taxonomy" id="673318"/>
    <lineage>
        <taxon>Bacteria</taxon>
        <taxon>Bacillati</taxon>
        <taxon>Bacillota</taxon>
        <taxon>Bacilli</taxon>
        <taxon>Bacillales</taxon>
        <taxon>Bacillaceae</taxon>
        <taxon>Peribacillus</taxon>
    </lineage>
</organism>
<evidence type="ECO:0000256" key="1">
    <source>
        <dbReference type="SAM" id="Phobius"/>
    </source>
</evidence>
<dbReference type="EMBL" id="JAFBFI010000004">
    <property type="protein sequence ID" value="MBM7691927.1"/>
    <property type="molecule type" value="Genomic_DNA"/>
</dbReference>
<name>A0ABS2QFL2_9BACI</name>
<evidence type="ECO:0000313" key="3">
    <source>
        <dbReference type="Proteomes" id="UP000823486"/>
    </source>
</evidence>
<proteinExistence type="predicted"/>
<dbReference type="InterPro" id="IPR052534">
    <property type="entry name" value="Extracell_DNA_Util/SecSys_Comp"/>
</dbReference>
<protein>
    <submittedName>
        <fullName evidence="2">Type IV pilus assembly protein PilN</fullName>
    </submittedName>
</protein>
<gene>
    <name evidence="2" type="ORF">JOC77_001337</name>
</gene>
<sequence length="198" mass="22630">MLVDINLLPKKEKRNPLQLILLSSIFAVLIVLAVLTWYVYSAQILERDQLKEQLHNTQSVRGKLEQQTVSQEDGSSVEKLTEAIQWAEDYPFPVSALMKDLTALLPERGYILSFQMQGESSIELSVQFDSSRESAFFLKRLKSSEIISKAAINRIDTREIEEDGDEIESTSIPRYIAQYVITINRDNLIKAHKEENPS</sequence>
<feature type="transmembrane region" description="Helical" evidence="1">
    <location>
        <begin position="20"/>
        <end position="40"/>
    </location>
</feature>
<dbReference type="Proteomes" id="UP000823486">
    <property type="component" value="Unassembled WGS sequence"/>
</dbReference>
<keyword evidence="3" id="KW-1185">Reference proteome</keyword>
<keyword evidence="1" id="KW-1133">Transmembrane helix</keyword>
<reference evidence="2 3" key="1">
    <citation type="submission" date="2021-01" db="EMBL/GenBank/DDBJ databases">
        <title>Genomic Encyclopedia of Type Strains, Phase IV (KMG-IV): sequencing the most valuable type-strain genomes for metagenomic binning, comparative biology and taxonomic classification.</title>
        <authorList>
            <person name="Goeker M."/>
        </authorList>
    </citation>
    <scope>NUCLEOTIDE SEQUENCE [LARGE SCALE GENOMIC DNA]</scope>
    <source>
        <strain evidence="2 3">DSM 105482</strain>
    </source>
</reference>
<accession>A0ABS2QFL2</accession>
<evidence type="ECO:0000313" key="2">
    <source>
        <dbReference type="EMBL" id="MBM7691927.1"/>
    </source>
</evidence>
<keyword evidence="1" id="KW-0472">Membrane</keyword>
<dbReference type="PANTHER" id="PTHR40278:SF1">
    <property type="entry name" value="DNA UTILIZATION PROTEIN HOFN"/>
    <property type="match status" value="1"/>
</dbReference>
<dbReference type="RefSeq" id="WP_204540411.1">
    <property type="nucleotide sequence ID" value="NZ_JAFBFI010000004.1"/>
</dbReference>
<dbReference type="PANTHER" id="PTHR40278">
    <property type="entry name" value="DNA UTILIZATION PROTEIN HOFN"/>
    <property type="match status" value="1"/>
</dbReference>